<dbReference type="InterPro" id="IPR009288">
    <property type="entry name" value="AIG2-like_dom"/>
</dbReference>
<evidence type="ECO:0000313" key="4">
    <source>
        <dbReference type="Proteomes" id="UP000588806"/>
    </source>
</evidence>
<sequence>MLSNPKRKRRWLVIALLGVVSVLAWLWLTMLSPWFYERPDDVADIEQRTHHVFVYGTLTYAPVRWLVMGANGQPRPARLENYRKNGLDLSFAENDHVEGLRLTVTPEQLRRLDRYERLGMRYSRQEITLADGSRAWVYRRLADSATIPVELDNPAPLIVGD</sequence>
<comment type="caution">
    <text evidence="3">The sequence shown here is derived from an EMBL/GenBank/DDBJ whole genome shotgun (WGS) entry which is preliminary data.</text>
</comment>
<evidence type="ECO:0000256" key="1">
    <source>
        <dbReference type="SAM" id="Phobius"/>
    </source>
</evidence>
<proteinExistence type="predicted"/>
<evidence type="ECO:0000259" key="2">
    <source>
        <dbReference type="Pfam" id="PF06094"/>
    </source>
</evidence>
<dbReference type="SUPFAM" id="SSF110857">
    <property type="entry name" value="Gamma-glutamyl cyclotransferase-like"/>
    <property type="match status" value="1"/>
</dbReference>
<dbReference type="Pfam" id="PF06094">
    <property type="entry name" value="GGACT"/>
    <property type="match status" value="1"/>
</dbReference>
<dbReference type="InterPro" id="IPR036568">
    <property type="entry name" value="GGCT-like_sf"/>
</dbReference>
<keyword evidence="4" id="KW-1185">Reference proteome</keyword>
<dbReference type="AlphaFoldDB" id="A0A7Y3U280"/>
<keyword evidence="1" id="KW-0472">Membrane</keyword>
<dbReference type="CDD" id="cd06661">
    <property type="entry name" value="GGCT_like"/>
    <property type="match status" value="1"/>
</dbReference>
<keyword evidence="1" id="KW-1133">Transmembrane helix</keyword>
<dbReference type="InterPro" id="IPR013024">
    <property type="entry name" value="GGCT-like"/>
</dbReference>
<protein>
    <submittedName>
        <fullName evidence="3">Gamma-glutamylcyclotransferase</fullName>
    </submittedName>
</protein>
<accession>A0A7Y3U280</accession>
<organism evidence="3 4">
    <name type="scientific">Vreelandella azerica</name>
    <dbReference type="NCBI Taxonomy" id="2732867"/>
    <lineage>
        <taxon>Bacteria</taxon>
        <taxon>Pseudomonadati</taxon>
        <taxon>Pseudomonadota</taxon>
        <taxon>Gammaproteobacteria</taxon>
        <taxon>Oceanospirillales</taxon>
        <taxon>Halomonadaceae</taxon>
        <taxon>Vreelandella</taxon>
    </lineage>
</organism>
<feature type="transmembrane region" description="Helical" evidence="1">
    <location>
        <begin position="12"/>
        <end position="36"/>
    </location>
</feature>
<name>A0A7Y3U280_9GAMM</name>
<feature type="domain" description="Gamma-glutamylcyclotransferase AIG2-like" evidence="2">
    <location>
        <begin position="52"/>
        <end position="140"/>
    </location>
</feature>
<reference evidence="3 4" key="2">
    <citation type="submission" date="2020-06" db="EMBL/GenBank/DDBJ databases">
        <title>Halomonas songnenensis sp. nov., a moderately halophilic bacterium isolated from saline and alkaline soils.</title>
        <authorList>
            <person name="Jiang J."/>
            <person name="Pan Y."/>
        </authorList>
    </citation>
    <scope>NUCLEOTIDE SEQUENCE [LARGE SCALE GENOMIC DNA]</scope>
    <source>
        <strain evidence="3 4">TBZ9</strain>
    </source>
</reference>
<dbReference type="Gene3D" id="3.10.490.10">
    <property type="entry name" value="Gamma-glutamyl cyclotransferase-like"/>
    <property type="match status" value="1"/>
</dbReference>
<reference evidence="3 4" key="1">
    <citation type="submission" date="2020-05" db="EMBL/GenBank/DDBJ databases">
        <authorList>
            <person name="Ruan W."/>
            <person name="Jeon C.O."/>
            <person name="Chun B.H."/>
        </authorList>
    </citation>
    <scope>NUCLEOTIDE SEQUENCE [LARGE SCALE GENOMIC DNA]</scope>
    <source>
        <strain evidence="3 4">TBZ9</strain>
    </source>
</reference>
<dbReference type="Proteomes" id="UP000588806">
    <property type="component" value="Unassembled WGS sequence"/>
</dbReference>
<evidence type="ECO:0000313" key="3">
    <source>
        <dbReference type="EMBL" id="NOG32884.1"/>
    </source>
</evidence>
<dbReference type="EMBL" id="JABFHI010000014">
    <property type="protein sequence ID" value="NOG32884.1"/>
    <property type="molecule type" value="Genomic_DNA"/>
</dbReference>
<keyword evidence="1" id="KW-0812">Transmembrane</keyword>
<dbReference type="GO" id="GO:0016740">
    <property type="term" value="F:transferase activity"/>
    <property type="evidence" value="ECO:0007669"/>
    <property type="project" value="UniProtKB-KW"/>
</dbReference>
<keyword evidence="3" id="KW-0808">Transferase</keyword>
<gene>
    <name evidence="3" type="ORF">HLB35_15930</name>
</gene>